<evidence type="ECO:0000256" key="1">
    <source>
        <dbReference type="SAM" id="Phobius"/>
    </source>
</evidence>
<organism evidence="2">
    <name type="scientific">marine metagenome</name>
    <dbReference type="NCBI Taxonomy" id="408172"/>
    <lineage>
        <taxon>unclassified sequences</taxon>
        <taxon>metagenomes</taxon>
        <taxon>ecological metagenomes</taxon>
    </lineage>
</organism>
<name>A0A382BK48_9ZZZZ</name>
<proteinExistence type="predicted"/>
<dbReference type="EMBL" id="UINC01030206">
    <property type="protein sequence ID" value="SVB14210.1"/>
    <property type="molecule type" value="Genomic_DNA"/>
</dbReference>
<sequence length="71" mass="8412">MTKREIGESIFTILAIIALWPVLLNWEHSLYQIFLGVILVVLCVLVIGKFKRIRDEFDKTKIETKRRPRKD</sequence>
<feature type="transmembrane region" description="Helical" evidence="1">
    <location>
        <begin position="7"/>
        <end position="24"/>
    </location>
</feature>
<accession>A0A382BK48</accession>
<keyword evidence="1" id="KW-0472">Membrane</keyword>
<feature type="transmembrane region" description="Helical" evidence="1">
    <location>
        <begin position="30"/>
        <end position="50"/>
    </location>
</feature>
<keyword evidence="1" id="KW-1133">Transmembrane helix</keyword>
<dbReference type="AlphaFoldDB" id="A0A382BK48"/>
<protein>
    <submittedName>
        <fullName evidence="2">Uncharacterized protein</fullName>
    </submittedName>
</protein>
<keyword evidence="1" id="KW-0812">Transmembrane</keyword>
<reference evidence="2" key="1">
    <citation type="submission" date="2018-05" db="EMBL/GenBank/DDBJ databases">
        <authorList>
            <person name="Lanie J.A."/>
            <person name="Ng W.-L."/>
            <person name="Kazmierczak K.M."/>
            <person name="Andrzejewski T.M."/>
            <person name="Davidsen T.M."/>
            <person name="Wayne K.J."/>
            <person name="Tettelin H."/>
            <person name="Glass J.I."/>
            <person name="Rusch D."/>
            <person name="Podicherti R."/>
            <person name="Tsui H.-C.T."/>
            <person name="Winkler M.E."/>
        </authorList>
    </citation>
    <scope>NUCLEOTIDE SEQUENCE</scope>
</reference>
<gene>
    <name evidence="2" type="ORF">METZ01_LOCUS167064</name>
</gene>
<evidence type="ECO:0000313" key="2">
    <source>
        <dbReference type="EMBL" id="SVB14210.1"/>
    </source>
</evidence>